<protein>
    <submittedName>
        <fullName evidence="4">Type II secretion system GspH family protein</fullName>
    </submittedName>
</protein>
<dbReference type="RefSeq" id="WP_253359311.1">
    <property type="nucleotide sequence ID" value="NZ_JAIULA010000004.1"/>
</dbReference>
<evidence type="ECO:0000313" key="5">
    <source>
        <dbReference type="Proteomes" id="UP001139006"/>
    </source>
</evidence>
<dbReference type="Pfam" id="PF07963">
    <property type="entry name" value="N_methyl"/>
    <property type="match status" value="1"/>
</dbReference>
<dbReference type="AlphaFoldDB" id="A0A9X2FIZ6"/>
<evidence type="ECO:0000256" key="2">
    <source>
        <dbReference type="ARBA" id="ARBA00023287"/>
    </source>
</evidence>
<comment type="subcellular location">
    <subcellularLocation>
        <location evidence="1">Cell surface</location>
    </subcellularLocation>
</comment>
<dbReference type="GO" id="GO:0009986">
    <property type="term" value="C:cell surface"/>
    <property type="evidence" value="ECO:0007669"/>
    <property type="project" value="UniProtKB-SubCell"/>
</dbReference>
<dbReference type="Proteomes" id="UP001139006">
    <property type="component" value="Unassembled WGS sequence"/>
</dbReference>
<dbReference type="EMBL" id="JAIULA010000004">
    <property type="protein sequence ID" value="MCP0886269.1"/>
    <property type="molecule type" value="Genomic_DNA"/>
</dbReference>
<evidence type="ECO:0000313" key="4">
    <source>
        <dbReference type="EMBL" id="MCP0886269.1"/>
    </source>
</evidence>
<feature type="transmembrane region" description="Helical" evidence="3">
    <location>
        <begin position="12"/>
        <end position="34"/>
    </location>
</feature>
<evidence type="ECO:0000256" key="3">
    <source>
        <dbReference type="SAM" id="Phobius"/>
    </source>
</evidence>
<dbReference type="GO" id="GO:0030420">
    <property type="term" value="P:establishment of competence for transformation"/>
    <property type="evidence" value="ECO:0007669"/>
    <property type="project" value="UniProtKB-KW"/>
</dbReference>
<dbReference type="InterPro" id="IPR016977">
    <property type="entry name" value="ComGF"/>
</dbReference>
<organism evidence="4 5">
    <name type="scientific">Ligilactobacillus ubinensis</name>
    <dbReference type="NCBI Taxonomy" id="2876789"/>
    <lineage>
        <taxon>Bacteria</taxon>
        <taxon>Bacillati</taxon>
        <taxon>Bacillota</taxon>
        <taxon>Bacilli</taxon>
        <taxon>Lactobacillales</taxon>
        <taxon>Lactobacillaceae</taxon>
        <taxon>Ligilactobacillus</taxon>
    </lineage>
</organism>
<keyword evidence="5" id="KW-1185">Reference proteome</keyword>
<sequence>MKYKNKKAAFTLLETLIALVISAIGILLVTGIIFNISKNLEKQKQEYKARVVQMVQVIESDTLMLEYRESNYKGSEISFYSATKKSMYNLKFQNNKIWLNQDGQGYMPLLFEVESFKSNWNNNKHSLNINIKMHGYEFNRTVILATYKGKVDDE</sequence>
<reference evidence="4 5" key="1">
    <citation type="journal article" date="2023" name="Int. J. Syst. Evol. Microbiol.">
        <title>Ligilactobacillus ubinensis sp. nov., a novel species isolated from the wild ferment of a durian fruit (Durio zibethinus).</title>
        <authorList>
            <person name="Heng Y.C."/>
            <person name="Menon N."/>
            <person name="Chen B."/>
            <person name="Loo B.Z.L."/>
            <person name="Wong G.W.J."/>
            <person name="Lim A.C.H."/>
            <person name="Silvaraju S."/>
            <person name="Kittelmann S."/>
        </authorList>
    </citation>
    <scope>NUCLEOTIDE SEQUENCE [LARGE SCALE GENOMIC DNA]</scope>
    <source>
        <strain evidence="4 5">WILCCON 0076</strain>
    </source>
</reference>
<dbReference type="InterPro" id="IPR012902">
    <property type="entry name" value="N_methyl_site"/>
</dbReference>
<name>A0A9X2FIZ6_9LACO</name>
<proteinExistence type="predicted"/>
<evidence type="ECO:0000256" key="1">
    <source>
        <dbReference type="ARBA" id="ARBA00004241"/>
    </source>
</evidence>
<keyword evidence="3" id="KW-0472">Membrane</keyword>
<keyword evidence="2" id="KW-0178">Competence</keyword>
<keyword evidence="3" id="KW-1133">Transmembrane helix</keyword>
<gene>
    <name evidence="4" type="ORF">LB941_02820</name>
</gene>
<dbReference type="NCBIfam" id="TIGR02532">
    <property type="entry name" value="IV_pilin_GFxxxE"/>
    <property type="match status" value="1"/>
</dbReference>
<comment type="caution">
    <text evidence="4">The sequence shown here is derived from an EMBL/GenBank/DDBJ whole genome shotgun (WGS) entry which is preliminary data.</text>
</comment>
<dbReference type="Pfam" id="PF15980">
    <property type="entry name" value="ComGF"/>
    <property type="match status" value="1"/>
</dbReference>
<accession>A0A9X2FIZ6</accession>
<keyword evidence="3" id="KW-0812">Transmembrane</keyword>